<dbReference type="InterPro" id="IPR005174">
    <property type="entry name" value="KIB1-4_b-propeller"/>
</dbReference>
<comment type="caution">
    <text evidence="2">The sequence shown here is derived from an EMBL/GenBank/DDBJ whole genome shotgun (WGS) entry which is preliminary data.</text>
</comment>
<protein>
    <recommendedName>
        <fullName evidence="1">F-box domain-containing protein</fullName>
    </recommendedName>
</protein>
<name>A0A1R3G5R4_9ROSI</name>
<accession>A0A1R3G5R4</accession>
<evidence type="ECO:0000313" key="3">
    <source>
        <dbReference type="Proteomes" id="UP000187203"/>
    </source>
</evidence>
<dbReference type="PROSITE" id="PS50181">
    <property type="entry name" value="FBOX"/>
    <property type="match status" value="1"/>
</dbReference>
<dbReference type="EMBL" id="AWUE01023530">
    <property type="protein sequence ID" value="OMO53425.1"/>
    <property type="molecule type" value="Genomic_DNA"/>
</dbReference>
<reference evidence="3" key="1">
    <citation type="submission" date="2013-09" db="EMBL/GenBank/DDBJ databases">
        <title>Corchorus olitorius genome sequencing.</title>
        <authorList>
            <person name="Alam M."/>
            <person name="Haque M.S."/>
            <person name="Islam M.S."/>
            <person name="Emdad E.M."/>
            <person name="Islam M.M."/>
            <person name="Ahmed B."/>
            <person name="Halim A."/>
            <person name="Hossen Q.M.M."/>
            <person name="Hossain M.Z."/>
            <person name="Ahmed R."/>
            <person name="Khan M.M."/>
            <person name="Islam R."/>
            <person name="Rashid M.M."/>
            <person name="Khan S.A."/>
            <person name="Rahman M.S."/>
            <person name="Alam M."/>
            <person name="Yahiya A.S."/>
            <person name="Khan M.S."/>
            <person name="Azam M.S."/>
            <person name="Haque T."/>
            <person name="Lashkar M.Z.H."/>
            <person name="Akhand A.I."/>
            <person name="Morshed G."/>
            <person name="Roy S."/>
            <person name="Uddin K.S."/>
            <person name="Rabeya T."/>
            <person name="Hossain A.S."/>
            <person name="Chowdhury A."/>
            <person name="Snigdha A.R."/>
            <person name="Mortoza M.S."/>
            <person name="Matin S.A."/>
            <person name="Hoque S.M.E."/>
            <person name="Islam M.K."/>
            <person name="Roy D.K."/>
            <person name="Haider R."/>
            <person name="Moosa M.M."/>
            <person name="Elias S.M."/>
            <person name="Hasan A.M."/>
            <person name="Jahan S."/>
            <person name="Shafiuddin M."/>
            <person name="Mahmood N."/>
            <person name="Shommy N.S."/>
        </authorList>
    </citation>
    <scope>NUCLEOTIDE SEQUENCE [LARGE SCALE GENOMIC DNA]</scope>
    <source>
        <strain evidence="3">cv. O-4</strain>
    </source>
</reference>
<evidence type="ECO:0000259" key="1">
    <source>
        <dbReference type="PROSITE" id="PS50181"/>
    </source>
</evidence>
<dbReference type="PANTHER" id="PTHR33127">
    <property type="entry name" value="TRANSMEMBRANE PROTEIN"/>
    <property type="match status" value="1"/>
</dbReference>
<gene>
    <name evidence="2" type="ORF">COLO4_36746</name>
</gene>
<feature type="domain" description="F-box" evidence="1">
    <location>
        <begin position="24"/>
        <end position="69"/>
    </location>
</feature>
<dbReference type="Pfam" id="PF03478">
    <property type="entry name" value="Beta-prop_KIB1-4"/>
    <property type="match status" value="1"/>
</dbReference>
<evidence type="ECO:0000313" key="2">
    <source>
        <dbReference type="EMBL" id="OMO53425.1"/>
    </source>
</evidence>
<dbReference type="AlphaFoldDB" id="A0A1R3G5R4"/>
<dbReference type="PANTHER" id="PTHR33127:SF5">
    <property type="entry name" value="TRANSMEMBRANE PROTEIN"/>
    <property type="match status" value="1"/>
</dbReference>
<dbReference type="OrthoDB" id="1863935at2759"/>
<dbReference type="SUPFAM" id="SSF81383">
    <property type="entry name" value="F-box domain"/>
    <property type="match status" value="1"/>
</dbReference>
<proteinExistence type="predicted"/>
<dbReference type="Proteomes" id="UP000187203">
    <property type="component" value="Unassembled WGS sequence"/>
</dbReference>
<dbReference type="InterPro" id="IPR001810">
    <property type="entry name" value="F-box_dom"/>
</dbReference>
<sequence>MTTQVPKGKGKGLEGRVESGAEKRDYLSKLPGEIVEFIAKKLYVVDYINFRAVCQTFQQVLPRINWREALFKLEFPSLIVKSRSDIHTLIDPHMGDDVQLQPRWKTLAELKSPDHHDLCQNFLVECDGKLLLVFVDESVHVYKLNFEPVMVWEEVNSLGKHALFLSPSSCFSQIPNCSDMENKIYFPKLFGDVLVYYCLRTHKFYTAGAGNKQVVPDFYNTTQFLSSCWIDPRWG</sequence>
<keyword evidence="3" id="KW-1185">Reference proteome</keyword>
<dbReference type="STRING" id="93759.A0A1R3G5R4"/>
<dbReference type="InterPro" id="IPR036047">
    <property type="entry name" value="F-box-like_dom_sf"/>
</dbReference>
<organism evidence="2 3">
    <name type="scientific">Corchorus olitorius</name>
    <dbReference type="NCBI Taxonomy" id="93759"/>
    <lineage>
        <taxon>Eukaryota</taxon>
        <taxon>Viridiplantae</taxon>
        <taxon>Streptophyta</taxon>
        <taxon>Embryophyta</taxon>
        <taxon>Tracheophyta</taxon>
        <taxon>Spermatophyta</taxon>
        <taxon>Magnoliopsida</taxon>
        <taxon>eudicotyledons</taxon>
        <taxon>Gunneridae</taxon>
        <taxon>Pentapetalae</taxon>
        <taxon>rosids</taxon>
        <taxon>malvids</taxon>
        <taxon>Malvales</taxon>
        <taxon>Malvaceae</taxon>
        <taxon>Grewioideae</taxon>
        <taxon>Apeibeae</taxon>
        <taxon>Corchorus</taxon>
    </lineage>
</organism>